<protein>
    <submittedName>
        <fullName evidence="2">DUF45 domain-containing protein</fullName>
    </submittedName>
</protein>
<evidence type="ECO:0000313" key="2">
    <source>
        <dbReference type="EMBL" id="MVX63734.1"/>
    </source>
</evidence>
<dbReference type="Proteomes" id="UP000656077">
    <property type="component" value="Unassembled WGS sequence"/>
</dbReference>
<accession>A0A964RL37</accession>
<dbReference type="InterPro" id="IPR006640">
    <property type="entry name" value="SprT-like_domain"/>
</dbReference>
<name>A0A964RL37_9CLOT</name>
<dbReference type="GO" id="GO:0006950">
    <property type="term" value="P:response to stress"/>
    <property type="evidence" value="ECO:0007669"/>
    <property type="project" value="UniProtKB-ARBA"/>
</dbReference>
<evidence type="ECO:0000259" key="1">
    <source>
        <dbReference type="Pfam" id="PF10263"/>
    </source>
</evidence>
<dbReference type="RefSeq" id="WP_160358828.1">
    <property type="nucleotide sequence ID" value="NZ_WSRQ01000010.1"/>
</dbReference>
<organism evidence="2 3">
    <name type="scientific">Clostridium chromiireducens</name>
    <dbReference type="NCBI Taxonomy" id="225345"/>
    <lineage>
        <taxon>Bacteria</taxon>
        <taxon>Bacillati</taxon>
        <taxon>Bacillota</taxon>
        <taxon>Clostridia</taxon>
        <taxon>Eubacteriales</taxon>
        <taxon>Clostridiaceae</taxon>
        <taxon>Clostridium</taxon>
    </lineage>
</organism>
<dbReference type="AlphaFoldDB" id="A0A964RL37"/>
<reference evidence="2" key="1">
    <citation type="submission" date="2019-12" db="EMBL/GenBank/DDBJ databases">
        <title>Microbes associate with the intestines of laboratory mice.</title>
        <authorList>
            <person name="Navarre W."/>
            <person name="Wong E."/>
        </authorList>
    </citation>
    <scope>NUCLEOTIDE SEQUENCE</scope>
    <source>
        <strain evidence="2">NM79_F5</strain>
    </source>
</reference>
<comment type="caution">
    <text evidence="2">The sequence shown here is derived from an EMBL/GenBank/DDBJ whole genome shotgun (WGS) entry which is preliminary data.</text>
</comment>
<dbReference type="EMBL" id="WSRQ01000010">
    <property type="protein sequence ID" value="MVX63734.1"/>
    <property type="molecule type" value="Genomic_DNA"/>
</dbReference>
<sequence length="139" mass="16361">MSGISMCLEQTPEVDYLKYSFLNSYDICNRVDLNEYYTYYNYLYFQDTLTPVDFIEIRWNDLLGDLAGMCTKTYSGTIIELNPIYLNKYPEEFPSIIVHEMIHLITLDHGDRFLEEVERISKLGLEINVYCKHNLSVEG</sequence>
<evidence type="ECO:0000313" key="3">
    <source>
        <dbReference type="Proteomes" id="UP000656077"/>
    </source>
</evidence>
<dbReference type="Gene3D" id="3.30.2010.10">
    <property type="entry name" value="Metalloproteases ('zincins'), catalytic domain"/>
    <property type="match status" value="1"/>
</dbReference>
<dbReference type="Pfam" id="PF10263">
    <property type="entry name" value="SprT-like"/>
    <property type="match status" value="1"/>
</dbReference>
<proteinExistence type="predicted"/>
<gene>
    <name evidence="2" type="ORF">GKZ28_08500</name>
</gene>
<feature type="domain" description="SprT-like" evidence="1">
    <location>
        <begin position="34"/>
        <end position="128"/>
    </location>
</feature>